<dbReference type="EMBL" id="PQFF01000402">
    <property type="protein sequence ID" value="RHZ52582.1"/>
    <property type="molecule type" value="Genomic_DNA"/>
</dbReference>
<accession>A0A397GNG1</accession>
<evidence type="ECO:0000313" key="2">
    <source>
        <dbReference type="Proteomes" id="UP000266861"/>
    </source>
</evidence>
<keyword evidence="2" id="KW-1185">Reference proteome</keyword>
<sequence>MTEAKTFDVDQFELEATFLYNKPKESTATTEAANVNSLNIEAFNAAEAAVTFNND</sequence>
<proteinExistence type="predicted"/>
<gene>
    <name evidence="1" type="ORF">Glove_460g32</name>
</gene>
<dbReference type="AlphaFoldDB" id="A0A397GNG1"/>
<organism evidence="1 2">
    <name type="scientific">Diversispora epigaea</name>
    <dbReference type="NCBI Taxonomy" id="1348612"/>
    <lineage>
        <taxon>Eukaryota</taxon>
        <taxon>Fungi</taxon>
        <taxon>Fungi incertae sedis</taxon>
        <taxon>Mucoromycota</taxon>
        <taxon>Glomeromycotina</taxon>
        <taxon>Glomeromycetes</taxon>
        <taxon>Diversisporales</taxon>
        <taxon>Diversisporaceae</taxon>
        <taxon>Diversispora</taxon>
    </lineage>
</organism>
<comment type="caution">
    <text evidence="1">The sequence shown here is derived from an EMBL/GenBank/DDBJ whole genome shotgun (WGS) entry which is preliminary data.</text>
</comment>
<evidence type="ECO:0000313" key="1">
    <source>
        <dbReference type="EMBL" id="RHZ52582.1"/>
    </source>
</evidence>
<dbReference type="Proteomes" id="UP000266861">
    <property type="component" value="Unassembled WGS sequence"/>
</dbReference>
<protein>
    <submittedName>
        <fullName evidence="1">Uncharacterized protein</fullName>
    </submittedName>
</protein>
<reference evidence="1 2" key="1">
    <citation type="submission" date="2018-08" db="EMBL/GenBank/DDBJ databases">
        <title>Genome and evolution of the arbuscular mycorrhizal fungus Diversispora epigaea (formerly Glomus versiforme) and its bacterial endosymbionts.</title>
        <authorList>
            <person name="Sun X."/>
            <person name="Fei Z."/>
            <person name="Harrison M."/>
        </authorList>
    </citation>
    <scope>NUCLEOTIDE SEQUENCE [LARGE SCALE GENOMIC DNA]</scope>
    <source>
        <strain evidence="1 2">IT104</strain>
    </source>
</reference>
<name>A0A397GNG1_9GLOM</name>